<proteinExistence type="predicted"/>
<dbReference type="EMBL" id="GGEC01067341">
    <property type="protein sequence ID" value="MBX47825.1"/>
    <property type="molecule type" value="Transcribed_RNA"/>
</dbReference>
<reference evidence="2" key="1">
    <citation type="submission" date="2018-02" db="EMBL/GenBank/DDBJ databases">
        <title>Rhizophora mucronata_Transcriptome.</title>
        <authorList>
            <person name="Meera S.P."/>
            <person name="Sreeshan A."/>
            <person name="Augustine A."/>
        </authorList>
    </citation>
    <scope>NUCLEOTIDE SEQUENCE</scope>
    <source>
        <tissue evidence="2">Leaf</tissue>
    </source>
</reference>
<keyword evidence="1" id="KW-0812">Transmembrane</keyword>
<organism evidence="2">
    <name type="scientific">Rhizophora mucronata</name>
    <name type="common">Asiatic mangrove</name>
    <dbReference type="NCBI Taxonomy" id="61149"/>
    <lineage>
        <taxon>Eukaryota</taxon>
        <taxon>Viridiplantae</taxon>
        <taxon>Streptophyta</taxon>
        <taxon>Embryophyta</taxon>
        <taxon>Tracheophyta</taxon>
        <taxon>Spermatophyta</taxon>
        <taxon>Magnoliopsida</taxon>
        <taxon>eudicotyledons</taxon>
        <taxon>Gunneridae</taxon>
        <taxon>Pentapetalae</taxon>
        <taxon>rosids</taxon>
        <taxon>fabids</taxon>
        <taxon>Malpighiales</taxon>
        <taxon>Rhizophoraceae</taxon>
        <taxon>Rhizophora</taxon>
    </lineage>
</organism>
<accession>A0A2P2NZA1</accession>
<sequence>MPSLLTVQCGQIFCFACLLEKYSSLQTVSFDNIMFHARVGHSCGFNLLLGIFLIFSMKCSFSCSL</sequence>
<dbReference type="AlphaFoldDB" id="A0A2P2NZA1"/>
<name>A0A2P2NZA1_RHIMU</name>
<protein>
    <submittedName>
        <fullName evidence="2">Uncharacterized protein</fullName>
    </submittedName>
</protein>
<evidence type="ECO:0000256" key="1">
    <source>
        <dbReference type="SAM" id="Phobius"/>
    </source>
</evidence>
<feature type="transmembrane region" description="Helical" evidence="1">
    <location>
        <begin position="35"/>
        <end position="55"/>
    </location>
</feature>
<keyword evidence="1" id="KW-0472">Membrane</keyword>
<keyword evidence="1" id="KW-1133">Transmembrane helix</keyword>
<evidence type="ECO:0000313" key="2">
    <source>
        <dbReference type="EMBL" id="MBX47825.1"/>
    </source>
</evidence>